<sequence>MGRRNKTGKDDRNEGAVDKAKGRMKEAAGALTGNKDKKAEGRADQRSGTMKEKKGHLKDLLK</sequence>
<proteinExistence type="inferred from homology"/>
<dbReference type="EMBL" id="CADCVM010000506">
    <property type="protein sequence ID" value="CAA9534066.1"/>
    <property type="molecule type" value="Genomic_DNA"/>
</dbReference>
<feature type="compositionally biased region" description="Basic and acidic residues" evidence="2">
    <location>
        <begin position="7"/>
        <end position="26"/>
    </location>
</feature>
<name>A0A6J4TW26_9ACTN</name>
<accession>A0A6J4TW26</accession>
<reference evidence="4" key="1">
    <citation type="submission" date="2020-02" db="EMBL/GenBank/DDBJ databases">
        <authorList>
            <person name="Meier V. D."/>
        </authorList>
    </citation>
    <scope>NUCLEOTIDE SEQUENCE</scope>
    <source>
        <strain evidence="4">AVDCRST_MAG05</strain>
    </source>
</reference>
<organism evidence="4">
    <name type="scientific">uncultured Rubrobacteraceae bacterium</name>
    <dbReference type="NCBI Taxonomy" id="349277"/>
    <lineage>
        <taxon>Bacteria</taxon>
        <taxon>Bacillati</taxon>
        <taxon>Actinomycetota</taxon>
        <taxon>Rubrobacteria</taxon>
        <taxon>Rubrobacterales</taxon>
        <taxon>Rubrobacteraceae</taxon>
        <taxon>environmental samples</taxon>
    </lineage>
</organism>
<evidence type="ECO:0000256" key="2">
    <source>
        <dbReference type="SAM" id="MobiDB-lite"/>
    </source>
</evidence>
<evidence type="ECO:0000313" key="4">
    <source>
        <dbReference type="EMBL" id="CAA9534066.1"/>
    </source>
</evidence>
<feature type="region of interest" description="Disordered" evidence="2">
    <location>
        <begin position="1"/>
        <end position="62"/>
    </location>
</feature>
<dbReference type="InterPro" id="IPR036629">
    <property type="entry name" value="YjbJ_sf"/>
</dbReference>
<dbReference type="Pfam" id="PF05532">
    <property type="entry name" value="CsbD"/>
    <property type="match status" value="1"/>
</dbReference>
<dbReference type="SUPFAM" id="SSF69047">
    <property type="entry name" value="Hypothetical protein YjbJ"/>
    <property type="match status" value="1"/>
</dbReference>
<dbReference type="AlphaFoldDB" id="A0A6J4TW26"/>
<dbReference type="InterPro" id="IPR008462">
    <property type="entry name" value="CsbD"/>
</dbReference>
<evidence type="ECO:0000256" key="1">
    <source>
        <dbReference type="ARBA" id="ARBA00009129"/>
    </source>
</evidence>
<gene>
    <name evidence="4" type="ORF">AVDCRST_MAG05-4677</name>
</gene>
<dbReference type="Gene3D" id="1.10.1470.10">
    <property type="entry name" value="YjbJ"/>
    <property type="match status" value="1"/>
</dbReference>
<evidence type="ECO:0000259" key="3">
    <source>
        <dbReference type="Pfam" id="PF05532"/>
    </source>
</evidence>
<feature type="domain" description="CsbD-like" evidence="3">
    <location>
        <begin position="11"/>
        <end position="62"/>
    </location>
</feature>
<feature type="compositionally biased region" description="Basic and acidic residues" evidence="2">
    <location>
        <begin position="34"/>
        <end position="62"/>
    </location>
</feature>
<comment type="similarity">
    <text evidence="1">Belongs to the UPF0337 (CsbD) family.</text>
</comment>
<protein>
    <recommendedName>
        <fullName evidence="3">CsbD-like domain-containing protein</fullName>
    </recommendedName>
</protein>